<keyword evidence="4 5" id="KW-0472">Membrane</keyword>
<organism evidence="8 9">
    <name type="scientific">Torulaspora globosa</name>
    <dbReference type="NCBI Taxonomy" id="48254"/>
    <lineage>
        <taxon>Eukaryota</taxon>
        <taxon>Fungi</taxon>
        <taxon>Dikarya</taxon>
        <taxon>Ascomycota</taxon>
        <taxon>Saccharomycotina</taxon>
        <taxon>Saccharomycetes</taxon>
        <taxon>Saccharomycetales</taxon>
        <taxon>Saccharomycetaceae</taxon>
        <taxon>Torulaspora</taxon>
    </lineage>
</organism>
<dbReference type="AlphaFoldDB" id="A0A7H9HMV2"/>
<feature type="transmembrane region" description="Helical" evidence="6">
    <location>
        <begin position="105"/>
        <end position="129"/>
    </location>
</feature>
<evidence type="ECO:0000256" key="3">
    <source>
        <dbReference type="ARBA" id="ARBA00022989"/>
    </source>
</evidence>
<dbReference type="OrthoDB" id="10266980at2759"/>
<dbReference type="EMBL" id="CP059267">
    <property type="protein sequence ID" value="QLQ78599.1"/>
    <property type="molecule type" value="Genomic_DNA"/>
</dbReference>
<evidence type="ECO:0000256" key="5">
    <source>
        <dbReference type="PROSITE-ProRule" id="PRU00205"/>
    </source>
</evidence>
<evidence type="ECO:0000256" key="2">
    <source>
        <dbReference type="ARBA" id="ARBA00022692"/>
    </source>
</evidence>
<dbReference type="Proteomes" id="UP000510647">
    <property type="component" value="Chromosome 1"/>
</dbReference>
<accession>A0A7H9HMV2</accession>
<proteinExistence type="predicted"/>
<dbReference type="Pfam" id="PF03798">
    <property type="entry name" value="TRAM_LAG1_CLN8"/>
    <property type="match status" value="1"/>
</dbReference>
<evidence type="ECO:0000256" key="1">
    <source>
        <dbReference type="ARBA" id="ARBA00004141"/>
    </source>
</evidence>
<keyword evidence="9" id="KW-1185">Reference proteome</keyword>
<dbReference type="GO" id="GO:0016020">
    <property type="term" value="C:membrane"/>
    <property type="evidence" value="ECO:0007669"/>
    <property type="project" value="UniProtKB-SubCell"/>
</dbReference>
<reference evidence="8 9" key="1">
    <citation type="submission" date="2020-06" db="EMBL/GenBank/DDBJ databases">
        <title>The yeast mating-type switching endonuclease HO is a domesticated member of an unorthodox homing genetic element family.</title>
        <authorList>
            <person name="Coughlan A.Y."/>
            <person name="Lombardi L."/>
            <person name="Braun-Galleani S."/>
            <person name="Martos A.R."/>
            <person name="Galeote V."/>
            <person name="Bigey F."/>
            <person name="Dequin S."/>
            <person name="Byrne K.P."/>
            <person name="Wolfe K.H."/>
        </authorList>
    </citation>
    <scope>NUCLEOTIDE SEQUENCE [LARGE SCALE GENOMIC DNA]</scope>
    <source>
        <strain evidence="8 9">CBS2947</strain>
    </source>
</reference>
<sequence length="275" mass="31821">MIGLIKDDPFLRFSLFPNSDNLYLLHLHEIIGSFVFYQLVYAYVAPWLNRLVFRDKYSSISDAKTRINFDIHTVSSVQCLVTFYTIAPTLFLPMNLNVVTYRNELVCMASSMAIGYFLWDLLICIRYFNLYGFEFLAHAASSLYVFLLSLKPFCQNWVSKFLLFEASTPFVNNNWFIAQLSRGSSKPVVPLWVNALNGLLLMTTFFCVRILWGFIGVSILIFQMYKVRNALPIIQSAILCVLNLILNTLNLFWFYKMLKLAKKMVNGSTRTTKSM</sequence>
<protein>
    <recommendedName>
        <fullName evidence="7">TLC domain-containing protein</fullName>
    </recommendedName>
</protein>
<evidence type="ECO:0000256" key="4">
    <source>
        <dbReference type="ARBA" id="ARBA00023136"/>
    </source>
</evidence>
<dbReference type="PANTHER" id="PTHR13439:SF0">
    <property type="entry name" value="TOPOISOMERASE I DAMAGE AFFECTED PROTEIN 4"/>
    <property type="match status" value="1"/>
</dbReference>
<name>A0A7H9HMV2_9SACH</name>
<evidence type="ECO:0000259" key="7">
    <source>
        <dbReference type="PROSITE" id="PS50922"/>
    </source>
</evidence>
<dbReference type="InterPro" id="IPR006634">
    <property type="entry name" value="TLC-dom"/>
</dbReference>
<dbReference type="InterPro" id="IPR050846">
    <property type="entry name" value="TLCD"/>
</dbReference>
<keyword evidence="3 6" id="KW-1133">Transmembrane helix</keyword>
<keyword evidence="2 5" id="KW-0812">Transmembrane</keyword>
<feature type="transmembrane region" description="Helical" evidence="6">
    <location>
        <begin position="233"/>
        <end position="255"/>
    </location>
</feature>
<feature type="domain" description="TLC" evidence="7">
    <location>
        <begin position="64"/>
        <end position="266"/>
    </location>
</feature>
<evidence type="ECO:0000313" key="8">
    <source>
        <dbReference type="EMBL" id="QLQ78599.1"/>
    </source>
</evidence>
<comment type="subcellular location">
    <subcellularLocation>
        <location evidence="1">Membrane</location>
        <topology evidence="1">Multi-pass membrane protein</topology>
    </subcellularLocation>
</comment>
<dbReference type="PANTHER" id="PTHR13439">
    <property type="entry name" value="CT120 PROTEIN"/>
    <property type="match status" value="1"/>
</dbReference>
<dbReference type="PROSITE" id="PS50922">
    <property type="entry name" value="TLC"/>
    <property type="match status" value="1"/>
</dbReference>
<evidence type="ECO:0000256" key="6">
    <source>
        <dbReference type="SAM" id="Phobius"/>
    </source>
</evidence>
<dbReference type="GO" id="GO:0055088">
    <property type="term" value="P:lipid homeostasis"/>
    <property type="evidence" value="ECO:0007669"/>
    <property type="project" value="TreeGrafter"/>
</dbReference>
<dbReference type="SMART" id="SM00724">
    <property type="entry name" value="TLC"/>
    <property type="match status" value="1"/>
</dbReference>
<feature type="transmembrane region" description="Helical" evidence="6">
    <location>
        <begin position="21"/>
        <end position="44"/>
    </location>
</feature>
<gene>
    <name evidence="8" type="ORF">HG537_0A08460</name>
</gene>
<feature type="transmembrane region" description="Helical" evidence="6">
    <location>
        <begin position="71"/>
        <end position="93"/>
    </location>
</feature>
<dbReference type="GO" id="GO:0005783">
    <property type="term" value="C:endoplasmic reticulum"/>
    <property type="evidence" value="ECO:0007669"/>
    <property type="project" value="TreeGrafter"/>
</dbReference>
<evidence type="ECO:0000313" key="9">
    <source>
        <dbReference type="Proteomes" id="UP000510647"/>
    </source>
</evidence>
<feature type="transmembrane region" description="Helical" evidence="6">
    <location>
        <begin position="191"/>
        <end position="221"/>
    </location>
</feature>